<proteinExistence type="predicted"/>
<name>A0ABV9RGN4_9PSEU</name>
<evidence type="ECO:0000313" key="2">
    <source>
        <dbReference type="Proteomes" id="UP001595909"/>
    </source>
</evidence>
<comment type="caution">
    <text evidence="1">The sequence shown here is derived from an EMBL/GenBank/DDBJ whole genome shotgun (WGS) entry which is preliminary data.</text>
</comment>
<dbReference type="RefSeq" id="WP_274186922.1">
    <property type="nucleotide sequence ID" value="NZ_BAABHN010000003.1"/>
</dbReference>
<organism evidence="1 2">
    <name type="scientific">Actinomycetospora chibensis</name>
    <dbReference type="NCBI Taxonomy" id="663606"/>
    <lineage>
        <taxon>Bacteria</taxon>
        <taxon>Bacillati</taxon>
        <taxon>Actinomycetota</taxon>
        <taxon>Actinomycetes</taxon>
        <taxon>Pseudonocardiales</taxon>
        <taxon>Pseudonocardiaceae</taxon>
        <taxon>Actinomycetospora</taxon>
    </lineage>
</organism>
<evidence type="ECO:0008006" key="3">
    <source>
        <dbReference type="Google" id="ProtNLM"/>
    </source>
</evidence>
<gene>
    <name evidence="1" type="ORF">ACFPEL_02710</name>
</gene>
<evidence type="ECO:0000313" key="1">
    <source>
        <dbReference type="EMBL" id="MFC4831312.1"/>
    </source>
</evidence>
<dbReference type="EMBL" id="JBHSIM010000003">
    <property type="protein sequence ID" value="MFC4831312.1"/>
    <property type="molecule type" value="Genomic_DNA"/>
</dbReference>
<protein>
    <recommendedName>
        <fullName evidence="3">ANTAR domain-containing protein</fullName>
    </recommendedName>
</protein>
<accession>A0ABV9RGN4</accession>
<keyword evidence="2" id="KW-1185">Reference proteome</keyword>
<sequence length="96" mass="10167">MAEDRVRHPREALDLTVRAVALRRGRAEAVAVLAAIDQAEASLHVEPDTAVTRSLTWVCRAISPTNADADADEVVVNAALRVAVRSLARSPSDGGV</sequence>
<dbReference type="Proteomes" id="UP001595909">
    <property type="component" value="Unassembled WGS sequence"/>
</dbReference>
<reference evidence="2" key="1">
    <citation type="journal article" date="2019" name="Int. J. Syst. Evol. Microbiol.">
        <title>The Global Catalogue of Microorganisms (GCM) 10K type strain sequencing project: providing services to taxonomists for standard genome sequencing and annotation.</title>
        <authorList>
            <consortium name="The Broad Institute Genomics Platform"/>
            <consortium name="The Broad Institute Genome Sequencing Center for Infectious Disease"/>
            <person name="Wu L."/>
            <person name="Ma J."/>
        </authorList>
    </citation>
    <scope>NUCLEOTIDE SEQUENCE [LARGE SCALE GENOMIC DNA]</scope>
    <source>
        <strain evidence="2">CCUG 50347</strain>
    </source>
</reference>